<organism evidence="1 2">
    <name type="scientific">Haematococcus lacustris</name>
    <name type="common">Green alga</name>
    <name type="synonym">Haematococcus pluvialis</name>
    <dbReference type="NCBI Taxonomy" id="44745"/>
    <lineage>
        <taxon>Eukaryota</taxon>
        <taxon>Viridiplantae</taxon>
        <taxon>Chlorophyta</taxon>
        <taxon>core chlorophytes</taxon>
        <taxon>Chlorophyceae</taxon>
        <taxon>CS clade</taxon>
        <taxon>Chlamydomonadales</taxon>
        <taxon>Haematococcaceae</taxon>
        <taxon>Haematococcus</taxon>
    </lineage>
</organism>
<name>A0A699ZD56_HAELA</name>
<protein>
    <submittedName>
        <fullName evidence="1">Uncharacterized protein</fullName>
    </submittedName>
</protein>
<dbReference type="EMBL" id="BLLF01001115">
    <property type="protein sequence ID" value="GFH17229.1"/>
    <property type="molecule type" value="Genomic_DNA"/>
</dbReference>
<evidence type="ECO:0000313" key="2">
    <source>
        <dbReference type="Proteomes" id="UP000485058"/>
    </source>
</evidence>
<gene>
    <name evidence="1" type="ORF">HaLaN_13815</name>
</gene>
<evidence type="ECO:0000313" key="1">
    <source>
        <dbReference type="EMBL" id="GFH17229.1"/>
    </source>
</evidence>
<reference evidence="1 2" key="1">
    <citation type="submission" date="2020-02" db="EMBL/GenBank/DDBJ databases">
        <title>Draft genome sequence of Haematococcus lacustris strain NIES-144.</title>
        <authorList>
            <person name="Morimoto D."/>
            <person name="Nakagawa S."/>
            <person name="Yoshida T."/>
            <person name="Sawayama S."/>
        </authorList>
    </citation>
    <scope>NUCLEOTIDE SEQUENCE [LARGE SCALE GENOMIC DNA]</scope>
    <source>
        <strain evidence="1 2">NIES-144</strain>
    </source>
</reference>
<accession>A0A699ZD56</accession>
<comment type="caution">
    <text evidence="1">The sequence shown here is derived from an EMBL/GenBank/DDBJ whole genome shotgun (WGS) entry which is preliminary data.</text>
</comment>
<dbReference type="Proteomes" id="UP000485058">
    <property type="component" value="Unassembled WGS sequence"/>
</dbReference>
<sequence length="213" mass="24286">MSELIISTRQIEFQGPLMLYEGYEAILCKIPVFIRNVSEGELFGRPRDIANCTNCYNATTREKFWGSVEVLLRWDTMLAGLDPLRKASAGPWMSELIISTRQIEFQGPLMLFEGYEAVLCKIPVFIRNVSEGELFGRPRDIANCTICYNATTREKFWGSVEVLLRWDTMQAGLDPLRKASAGPWVLLATPLPQPHSCIDMCRRRQHSRPVLQS</sequence>
<proteinExistence type="predicted"/>
<keyword evidence="2" id="KW-1185">Reference proteome</keyword>
<dbReference type="AlphaFoldDB" id="A0A699ZD56"/>